<accession>A0A016WUW9</accession>
<reference evidence="3" key="1">
    <citation type="journal article" date="2015" name="Nat. Genet.">
        <title>The genome and transcriptome of the zoonotic hookworm Ancylostoma ceylanicum identify infection-specific gene families.</title>
        <authorList>
            <person name="Schwarz E.M."/>
            <person name="Hu Y."/>
            <person name="Antoshechkin I."/>
            <person name="Miller M.M."/>
            <person name="Sternberg P.W."/>
            <person name="Aroian R.V."/>
        </authorList>
    </citation>
    <scope>NUCLEOTIDE SEQUENCE</scope>
    <source>
        <strain evidence="3">HY135</strain>
    </source>
</reference>
<dbReference type="EMBL" id="JARK01000116">
    <property type="protein sequence ID" value="EYC42838.1"/>
    <property type="molecule type" value="Genomic_DNA"/>
</dbReference>
<dbReference type="STRING" id="53326.A0A016WUW9"/>
<dbReference type="GO" id="GO:0039536">
    <property type="term" value="P:negative regulation of RIG-I signaling pathway"/>
    <property type="evidence" value="ECO:0007669"/>
    <property type="project" value="InterPro"/>
</dbReference>
<evidence type="ECO:0000256" key="1">
    <source>
        <dbReference type="SAM" id="MobiDB-lite"/>
    </source>
</evidence>
<dbReference type="OrthoDB" id="5842926at2759"/>
<proteinExistence type="predicted"/>
<evidence type="ECO:0000313" key="3">
    <source>
        <dbReference type="Proteomes" id="UP000024635"/>
    </source>
</evidence>
<name>A0A016WUW9_9BILA</name>
<dbReference type="InterPro" id="IPR040341">
    <property type="entry name" value="GPATCH3"/>
</dbReference>
<protein>
    <submittedName>
        <fullName evidence="2">Uncharacterized protein</fullName>
    </submittedName>
</protein>
<dbReference type="PANTHER" id="PTHR14390">
    <property type="entry name" value="G PATCH DOMAIN CONTAINING PROTEIN 3"/>
    <property type="match status" value="1"/>
</dbReference>
<evidence type="ECO:0000313" key="2">
    <source>
        <dbReference type="EMBL" id="EYC42838.1"/>
    </source>
</evidence>
<feature type="region of interest" description="Disordered" evidence="1">
    <location>
        <begin position="54"/>
        <end position="75"/>
    </location>
</feature>
<sequence length="201" mass="23045">MLEEFVGLVSTYFHLLLYQNSLREEGKSDDHSLVPAMTMNKLRNRDILDKALSRNEEHASSDFQEQQTKDDSTPDGRELFYCTIHNIPSTMRSKDLRVYFSDYVENGKFHCFHYRHRPEHQQESTAAGQKTSAISSGKERSTSCCVISFTSAAVRSQFIQDFHGRHWVNSEGMEIPRRCSVSAVKVAKVTYVSLDEFCNSS</sequence>
<gene>
    <name evidence="2" type="primary">Acey_s0516.g2806</name>
    <name evidence="2" type="ORF">Y032_0516g2806</name>
</gene>
<organism evidence="2 3">
    <name type="scientific">Ancylostoma ceylanicum</name>
    <dbReference type="NCBI Taxonomy" id="53326"/>
    <lineage>
        <taxon>Eukaryota</taxon>
        <taxon>Metazoa</taxon>
        <taxon>Ecdysozoa</taxon>
        <taxon>Nematoda</taxon>
        <taxon>Chromadorea</taxon>
        <taxon>Rhabditida</taxon>
        <taxon>Rhabditina</taxon>
        <taxon>Rhabditomorpha</taxon>
        <taxon>Strongyloidea</taxon>
        <taxon>Ancylostomatidae</taxon>
        <taxon>Ancylostomatinae</taxon>
        <taxon>Ancylostoma</taxon>
    </lineage>
</organism>
<dbReference type="GO" id="GO:0045893">
    <property type="term" value="P:positive regulation of DNA-templated transcription"/>
    <property type="evidence" value="ECO:0007669"/>
    <property type="project" value="TreeGrafter"/>
</dbReference>
<dbReference type="GO" id="GO:0032480">
    <property type="term" value="P:negative regulation of type I interferon production"/>
    <property type="evidence" value="ECO:0007669"/>
    <property type="project" value="InterPro"/>
</dbReference>
<dbReference type="AlphaFoldDB" id="A0A016WUW9"/>
<keyword evidence="3" id="KW-1185">Reference proteome</keyword>
<comment type="caution">
    <text evidence="2">The sequence shown here is derived from an EMBL/GenBank/DDBJ whole genome shotgun (WGS) entry which is preliminary data.</text>
</comment>
<dbReference type="PANTHER" id="PTHR14390:SF2">
    <property type="entry name" value="G PATCH DOMAIN-CONTAINING PROTEIN 3"/>
    <property type="match status" value="1"/>
</dbReference>
<dbReference type="Proteomes" id="UP000024635">
    <property type="component" value="Unassembled WGS sequence"/>
</dbReference>